<dbReference type="EMBL" id="GBXM01031996">
    <property type="protein sequence ID" value="JAH76581.1"/>
    <property type="molecule type" value="Transcribed_RNA"/>
</dbReference>
<organism evidence="1">
    <name type="scientific">Anguilla anguilla</name>
    <name type="common">European freshwater eel</name>
    <name type="synonym">Muraena anguilla</name>
    <dbReference type="NCBI Taxonomy" id="7936"/>
    <lineage>
        <taxon>Eukaryota</taxon>
        <taxon>Metazoa</taxon>
        <taxon>Chordata</taxon>
        <taxon>Craniata</taxon>
        <taxon>Vertebrata</taxon>
        <taxon>Euteleostomi</taxon>
        <taxon>Actinopterygii</taxon>
        <taxon>Neopterygii</taxon>
        <taxon>Teleostei</taxon>
        <taxon>Anguilliformes</taxon>
        <taxon>Anguillidae</taxon>
        <taxon>Anguilla</taxon>
    </lineage>
</organism>
<accession>A0A0E9VEZ8</accession>
<evidence type="ECO:0000313" key="1">
    <source>
        <dbReference type="EMBL" id="JAH76581.1"/>
    </source>
</evidence>
<name>A0A0E9VEZ8_ANGAN</name>
<reference evidence="1" key="2">
    <citation type="journal article" date="2015" name="Fish Shellfish Immunol.">
        <title>Early steps in the European eel (Anguilla anguilla)-Vibrio vulnificus interaction in the gills: Role of the RtxA13 toxin.</title>
        <authorList>
            <person name="Callol A."/>
            <person name="Pajuelo D."/>
            <person name="Ebbesson L."/>
            <person name="Teles M."/>
            <person name="MacKenzie S."/>
            <person name="Amaro C."/>
        </authorList>
    </citation>
    <scope>NUCLEOTIDE SEQUENCE</scope>
</reference>
<protein>
    <submittedName>
        <fullName evidence="1">Uncharacterized protein</fullName>
    </submittedName>
</protein>
<proteinExistence type="predicted"/>
<sequence length="22" mass="2487">MHCFWCIPQSSKKCGQCQLGSD</sequence>
<dbReference type="AlphaFoldDB" id="A0A0E9VEZ8"/>
<reference evidence="1" key="1">
    <citation type="submission" date="2014-11" db="EMBL/GenBank/DDBJ databases">
        <authorList>
            <person name="Amaro Gonzalez C."/>
        </authorList>
    </citation>
    <scope>NUCLEOTIDE SEQUENCE</scope>
</reference>